<accession>A0A2K1QJF3</accession>
<dbReference type="EMBL" id="NKHZ01000077">
    <property type="protein sequence ID" value="PNS15288.1"/>
    <property type="molecule type" value="Genomic_DNA"/>
</dbReference>
<dbReference type="GO" id="GO:0003723">
    <property type="term" value="F:RNA binding"/>
    <property type="evidence" value="ECO:0007669"/>
    <property type="project" value="UniProtKB-UniRule"/>
</dbReference>
<comment type="caution">
    <text evidence="4">The sequence shown here is derived from an EMBL/GenBank/DDBJ whole genome shotgun (WGS) entry which is preliminary data.</text>
</comment>
<dbReference type="InParanoid" id="A0A2K1QJF3"/>
<dbReference type="Proteomes" id="UP000243797">
    <property type="component" value="Unassembled WGS sequence"/>
</dbReference>
<dbReference type="PROSITE" id="PS50137">
    <property type="entry name" value="DS_RBD"/>
    <property type="match status" value="1"/>
</dbReference>
<dbReference type="SMART" id="SM00358">
    <property type="entry name" value="DSRM"/>
    <property type="match status" value="1"/>
</dbReference>
<evidence type="ECO:0000256" key="2">
    <source>
        <dbReference type="SAM" id="MobiDB-lite"/>
    </source>
</evidence>
<feature type="domain" description="DRBM" evidence="3">
    <location>
        <begin position="203"/>
        <end position="269"/>
    </location>
</feature>
<gene>
    <name evidence="4" type="ORF">CAC42_5459</name>
</gene>
<evidence type="ECO:0000256" key="1">
    <source>
        <dbReference type="PROSITE-ProRule" id="PRU00266"/>
    </source>
</evidence>
<keyword evidence="5" id="KW-1185">Reference proteome</keyword>
<dbReference type="Pfam" id="PF00035">
    <property type="entry name" value="dsrm"/>
    <property type="match status" value="1"/>
</dbReference>
<organism evidence="4 5">
    <name type="scientific">Sphaceloma murrayae</name>
    <dbReference type="NCBI Taxonomy" id="2082308"/>
    <lineage>
        <taxon>Eukaryota</taxon>
        <taxon>Fungi</taxon>
        <taxon>Dikarya</taxon>
        <taxon>Ascomycota</taxon>
        <taxon>Pezizomycotina</taxon>
        <taxon>Dothideomycetes</taxon>
        <taxon>Dothideomycetidae</taxon>
        <taxon>Myriangiales</taxon>
        <taxon>Elsinoaceae</taxon>
        <taxon>Sphaceloma</taxon>
    </lineage>
</organism>
<name>A0A2K1QJF3_9PEZI</name>
<dbReference type="InterPro" id="IPR014720">
    <property type="entry name" value="dsRBD_dom"/>
</dbReference>
<dbReference type="OrthoDB" id="3863606at2759"/>
<evidence type="ECO:0000313" key="5">
    <source>
        <dbReference type="Proteomes" id="UP000243797"/>
    </source>
</evidence>
<sequence length="274" mass="30613">MAATSSTFTSDHVDEFSRSYDFINLDGNEGSVGNERLGSASSSTRVNRDVDPTNSNYTWLGKLAVNALMANCIVRELPDLRDTSQLDLLLARANIALSQAQSVHFPAEVVDRSSTRPTLRQPANWFHTLLGGIGNMMVRDDEAIRQRVNTEIHRLVESDVLNGYMATHLDFERHPRQPTNEMSPTRRPGGPAAMDERARDMQAYSIALFEYAQDRGDDITLSYEQIGYRTPPYFRASLSFQTRTYSGHGSSKKMAKHMAARDACEFLDIPISGS</sequence>
<proteinExistence type="predicted"/>
<dbReference type="CDD" id="cd00048">
    <property type="entry name" value="DSRM_SF"/>
    <property type="match status" value="1"/>
</dbReference>
<evidence type="ECO:0000313" key="4">
    <source>
        <dbReference type="EMBL" id="PNS15288.1"/>
    </source>
</evidence>
<dbReference type="AlphaFoldDB" id="A0A2K1QJF3"/>
<protein>
    <recommendedName>
        <fullName evidence="3">DRBM domain-containing protein</fullName>
    </recommendedName>
</protein>
<reference evidence="4 5" key="1">
    <citation type="submission" date="2017-06" db="EMBL/GenBank/DDBJ databases">
        <title>Draft genome sequence of a variant of Elsinoe murrayae.</title>
        <authorList>
            <person name="Cheng Q."/>
        </authorList>
    </citation>
    <scope>NUCLEOTIDE SEQUENCE [LARGE SCALE GENOMIC DNA]</scope>
    <source>
        <strain evidence="4 5">CQ-2017a</strain>
    </source>
</reference>
<feature type="region of interest" description="Disordered" evidence="2">
    <location>
        <begin position="172"/>
        <end position="194"/>
    </location>
</feature>
<keyword evidence="1" id="KW-0694">RNA-binding</keyword>
<dbReference type="SUPFAM" id="SSF54768">
    <property type="entry name" value="dsRNA-binding domain-like"/>
    <property type="match status" value="1"/>
</dbReference>
<dbReference type="Gene3D" id="3.30.160.20">
    <property type="match status" value="1"/>
</dbReference>
<evidence type="ECO:0000259" key="3">
    <source>
        <dbReference type="PROSITE" id="PS50137"/>
    </source>
</evidence>